<dbReference type="Proteomes" id="UP001457282">
    <property type="component" value="Unassembled WGS sequence"/>
</dbReference>
<comment type="caution">
    <text evidence="4">The sequence shown here is derived from an EMBL/GenBank/DDBJ whole genome shotgun (WGS) entry which is preliminary data.</text>
</comment>
<evidence type="ECO:0000313" key="5">
    <source>
        <dbReference type="Proteomes" id="UP001457282"/>
    </source>
</evidence>
<feature type="compositionally biased region" description="Polar residues" evidence="2">
    <location>
        <begin position="1"/>
        <end position="20"/>
    </location>
</feature>
<feature type="compositionally biased region" description="Basic and acidic residues" evidence="2">
    <location>
        <begin position="135"/>
        <end position="147"/>
    </location>
</feature>
<gene>
    <name evidence="4" type="ORF">M0R45_010834</name>
</gene>
<feature type="region of interest" description="Disordered" evidence="2">
    <location>
        <begin position="226"/>
        <end position="322"/>
    </location>
</feature>
<dbReference type="AlphaFoldDB" id="A0AAW1YBZ1"/>
<accession>A0AAW1YBZ1</accession>
<dbReference type="PANTHER" id="PTHR33155:SF8">
    <property type="entry name" value="PROTEIN FANTASTIC FOUR 1"/>
    <property type="match status" value="1"/>
</dbReference>
<feature type="region of interest" description="Disordered" evidence="2">
    <location>
        <begin position="1"/>
        <end position="46"/>
    </location>
</feature>
<comment type="similarity">
    <text evidence="1">Belongs to the fantastic four family.</text>
</comment>
<keyword evidence="5" id="KW-1185">Reference proteome</keyword>
<proteinExistence type="inferred from homology"/>
<dbReference type="Pfam" id="PF11250">
    <property type="entry name" value="FAF"/>
    <property type="match status" value="1"/>
</dbReference>
<dbReference type="EMBL" id="JBEDUW010000002">
    <property type="protein sequence ID" value="KAK9945313.1"/>
    <property type="molecule type" value="Genomic_DNA"/>
</dbReference>
<evidence type="ECO:0000313" key="4">
    <source>
        <dbReference type="EMBL" id="KAK9945313.1"/>
    </source>
</evidence>
<dbReference type="InterPro" id="IPR046431">
    <property type="entry name" value="FAF_dom"/>
</dbReference>
<name>A0AAW1YBZ1_RUBAR</name>
<protein>
    <recommendedName>
        <fullName evidence="3">FAF domain-containing protein</fullName>
    </recommendedName>
</protein>
<dbReference type="PANTHER" id="PTHR33155">
    <property type="entry name" value="FANTASTIC FOUR-LIKE PROTEIN (DUF3049)"/>
    <property type="match status" value="1"/>
</dbReference>
<feature type="domain" description="FAF" evidence="3">
    <location>
        <begin position="160"/>
        <end position="212"/>
    </location>
</feature>
<evidence type="ECO:0000259" key="3">
    <source>
        <dbReference type="Pfam" id="PF11250"/>
    </source>
</evidence>
<dbReference type="InterPro" id="IPR021410">
    <property type="entry name" value="FAF"/>
</dbReference>
<feature type="region of interest" description="Disordered" evidence="2">
    <location>
        <begin position="129"/>
        <end position="176"/>
    </location>
</feature>
<evidence type="ECO:0000256" key="2">
    <source>
        <dbReference type="SAM" id="MobiDB-lite"/>
    </source>
</evidence>
<evidence type="ECO:0000256" key="1">
    <source>
        <dbReference type="ARBA" id="ARBA00008690"/>
    </source>
</evidence>
<organism evidence="4 5">
    <name type="scientific">Rubus argutus</name>
    <name type="common">Southern blackberry</name>
    <dbReference type="NCBI Taxonomy" id="59490"/>
    <lineage>
        <taxon>Eukaryota</taxon>
        <taxon>Viridiplantae</taxon>
        <taxon>Streptophyta</taxon>
        <taxon>Embryophyta</taxon>
        <taxon>Tracheophyta</taxon>
        <taxon>Spermatophyta</taxon>
        <taxon>Magnoliopsida</taxon>
        <taxon>eudicotyledons</taxon>
        <taxon>Gunneridae</taxon>
        <taxon>Pentapetalae</taxon>
        <taxon>rosids</taxon>
        <taxon>fabids</taxon>
        <taxon>Rosales</taxon>
        <taxon>Rosaceae</taxon>
        <taxon>Rosoideae</taxon>
        <taxon>Rosoideae incertae sedis</taxon>
        <taxon>Rubus</taxon>
    </lineage>
</organism>
<feature type="compositionally biased region" description="Acidic residues" evidence="2">
    <location>
        <begin position="226"/>
        <end position="263"/>
    </location>
</feature>
<reference evidence="4 5" key="1">
    <citation type="journal article" date="2023" name="G3 (Bethesda)">
        <title>A chromosome-length genome assembly and annotation of blackberry (Rubus argutus, cv. 'Hillquist').</title>
        <authorList>
            <person name="Bruna T."/>
            <person name="Aryal R."/>
            <person name="Dudchenko O."/>
            <person name="Sargent D.J."/>
            <person name="Mead D."/>
            <person name="Buti M."/>
            <person name="Cavallini A."/>
            <person name="Hytonen T."/>
            <person name="Andres J."/>
            <person name="Pham M."/>
            <person name="Weisz D."/>
            <person name="Mascagni F."/>
            <person name="Usai G."/>
            <person name="Natali L."/>
            <person name="Bassil N."/>
            <person name="Fernandez G.E."/>
            <person name="Lomsadze A."/>
            <person name="Armour M."/>
            <person name="Olukolu B."/>
            <person name="Poorten T."/>
            <person name="Britton C."/>
            <person name="Davik J."/>
            <person name="Ashrafi H."/>
            <person name="Aiden E.L."/>
            <person name="Borodovsky M."/>
            <person name="Worthington M."/>
        </authorList>
    </citation>
    <scope>NUCLEOTIDE SEQUENCE [LARGE SCALE GENOMIC DNA]</scope>
    <source>
        <tissue evidence="4">Leaf</tissue>
    </source>
</reference>
<sequence>MSSTTVCHQELQPSVESPVTLQLIPPKPKLSNPDPQEKSHTSDKASWSFLQSFTTTIQTPKTETETEVVYVHPLLKRSSSVLSPRSLAMCTESLGSETGSDVSSDDISFLIQNDDIPLLPLETAKPPTFTATKQSSEENPKLSDTRAPKRLNHNGNGEASFPPPLTSISGSNGVQFLPHRQGGRLVLKAVPVTSPARYFEAERGDGRLRLRLLTDSSLNFDINEEVEEDEEDEVVREDEVAEEMEAENETCWGEEEEEEEEVEEKSRDWETEEDDMEGNSGKSVGETGIGKKLPRPSRCKESGCGNNKMVMNWPPETFWVAT</sequence>